<evidence type="ECO:0000259" key="9">
    <source>
        <dbReference type="SMART" id="SM00359"/>
    </source>
</evidence>
<dbReference type="SUPFAM" id="SSF88697">
    <property type="entry name" value="PUA domain-like"/>
    <property type="match status" value="1"/>
</dbReference>
<dbReference type="InterPro" id="IPR015947">
    <property type="entry name" value="PUA-like_sf"/>
</dbReference>
<dbReference type="Proteomes" id="UP000501094">
    <property type="component" value="Chromosome"/>
</dbReference>
<comment type="function">
    <text evidence="8">Catalyzes the transfer of a phosphate group to glutamate to form L-glutamate 5-phosphate.</text>
</comment>
<feature type="binding site" evidence="8">
    <location>
        <position position="139"/>
    </location>
    <ligand>
        <name>substrate</name>
    </ligand>
</feature>
<dbReference type="PROSITE" id="PS50890">
    <property type="entry name" value="PUA"/>
    <property type="match status" value="1"/>
</dbReference>
<evidence type="ECO:0000256" key="4">
    <source>
        <dbReference type="ARBA" id="ARBA00022679"/>
    </source>
</evidence>
<dbReference type="GO" id="GO:0055129">
    <property type="term" value="P:L-proline biosynthetic process"/>
    <property type="evidence" value="ECO:0007669"/>
    <property type="project" value="UniProtKB-UniRule"/>
</dbReference>
<dbReference type="PANTHER" id="PTHR43654:SF1">
    <property type="entry name" value="ISOPENTENYL PHOSPHATE KINASE"/>
    <property type="match status" value="1"/>
</dbReference>
<dbReference type="PROSITE" id="PS00902">
    <property type="entry name" value="GLUTAMATE_5_KINASE"/>
    <property type="match status" value="1"/>
</dbReference>
<evidence type="ECO:0000256" key="6">
    <source>
        <dbReference type="ARBA" id="ARBA00022777"/>
    </source>
</evidence>
<dbReference type="KEGG" id="peg:E5R92_05210"/>
<keyword evidence="2 8" id="KW-0028">Amino-acid biosynthesis</keyword>
<comment type="pathway">
    <text evidence="8">Amino-acid biosynthesis; L-proline biosynthesis; L-glutamate 5-semialdehyde from L-glutamate: step 1/2.</text>
</comment>
<keyword evidence="4 8" id="KW-0808">Transferase</keyword>
<evidence type="ECO:0000256" key="5">
    <source>
        <dbReference type="ARBA" id="ARBA00022741"/>
    </source>
</evidence>
<dbReference type="CDD" id="cd04242">
    <property type="entry name" value="AAK_G5K_ProB"/>
    <property type="match status" value="1"/>
</dbReference>
<dbReference type="InterPro" id="IPR019797">
    <property type="entry name" value="Glutamate_5-kinase_CS"/>
</dbReference>
<dbReference type="GO" id="GO:0004349">
    <property type="term" value="F:glutamate 5-kinase activity"/>
    <property type="evidence" value="ECO:0007669"/>
    <property type="project" value="UniProtKB-UniRule"/>
</dbReference>
<feature type="binding site" evidence="8">
    <location>
        <position position="52"/>
    </location>
    <ligand>
        <name>substrate</name>
    </ligand>
</feature>
<dbReference type="InterPro" id="IPR001057">
    <property type="entry name" value="Glu/AcGlu_kinase"/>
</dbReference>
<dbReference type="FunFam" id="3.40.1160.10:FF:000018">
    <property type="entry name" value="Glutamate 5-kinase"/>
    <property type="match status" value="1"/>
</dbReference>
<dbReference type="UniPathway" id="UPA00098">
    <property type="reaction ID" value="UER00359"/>
</dbReference>
<dbReference type="HAMAP" id="MF_00456">
    <property type="entry name" value="ProB"/>
    <property type="match status" value="1"/>
</dbReference>
<name>A0A6H1Q2X7_9PROT</name>
<dbReference type="SUPFAM" id="SSF53633">
    <property type="entry name" value="Carbamate kinase-like"/>
    <property type="match status" value="1"/>
</dbReference>
<dbReference type="InterPro" id="IPR002478">
    <property type="entry name" value="PUA"/>
</dbReference>
<feature type="binding site" evidence="8">
    <location>
        <begin position="171"/>
        <end position="172"/>
    </location>
    <ligand>
        <name>ATP</name>
        <dbReference type="ChEBI" id="CHEBI:30616"/>
    </ligand>
</feature>
<dbReference type="EC" id="2.7.2.11" evidence="8"/>
<dbReference type="InterPro" id="IPR011529">
    <property type="entry name" value="Glu_5kinase"/>
</dbReference>
<dbReference type="EMBL" id="CP038852">
    <property type="protein sequence ID" value="QIZ21178.1"/>
    <property type="molecule type" value="Genomic_DNA"/>
</dbReference>
<feature type="domain" description="PUA" evidence="9">
    <location>
        <begin position="278"/>
        <end position="360"/>
    </location>
</feature>
<sequence length="368" mass="41023">MYLKDSKIIIIKIGSSLLIDDKKKVRKKWLTEFAKDIQELIKQNKKIIIVSSGAIAMGCKKLNISKKNLKIDKSQAVASIGQIELMNLFSETFVKLKINISQILLTLEDTEQRRRALNAKRTFDNLFKLGFVPIVNENDTIATSEIKYGDNDRLASRVAQISGADSLILLSDVDGLYTHNPKIYKNAKLIKEIRNIDKDIEKIATKSISEHGTGGMRTKIDAAKICQLSGCQMVIANGLLNRPIKKITDENNCTWFLPKVSKLDARKKWIISSISPKGALIIDDGAKQALSNGKSLLAAGIKKVSGRFSKGDHIKVLDKNNYECARGLSSFSSDEIEKIMGHHSKEIEKLLGYISKSEVIHKDDIVEV</sequence>
<protein>
    <recommendedName>
        <fullName evidence="8">Glutamate 5-kinase</fullName>
        <ecNumber evidence="8">2.7.2.11</ecNumber>
    </recommendedName>
    <alternativeName>
        <fullName evidence="8">Gamma-glutamyl kinase</fullName>
        <shortName evidence="8">GK</shortName>
    </alternativeName>
</protein>
<evidence type="ECO:0000256" key="2">
    <source>
        <dbReference type="ARBA" id="ARBA00022605"/>
    </source>
</evidence>
<reference evidence="10 11" key="1">
    <citation type="journal article" date="2020" name="Nat. Microbiol.">
        <title>Lysogenic host-virus interactions in SAR11 marine bacteria.</title>
        <authorList>
            <person name="Morris R.M."/>
            <person name="Cain K.R."/>
            <person name="Hvorecny K.L."/>
            <person name="Kollman J.M."/>
        </authorList>
    </citation>
    <scope>NUCLEOTIDE SEQUENCE [LARGE SCALE GENOMIC DNA]</scope>
    <source>
        <strain evidence="10 11">NP1</strain>
    </source>
</reference>
<dbReference type="InterPro" id="IPR036974">
    <property type="entry name" value="PUA_sf"/>
</dbReference>
<dbReference type="CDD" id="cd21157">
    <property type="entry name" value="PUA_G5K"/>
    <property type="match status" value="1"/>
</dbReference>
<keyword evidence="3 8" id="KW-0641">Proline biosynthesis</keyword>
<accession>A0A6H1Q2X7</accession>
<comment type="subcellular location">
    <subcellularLocation>
        <location evidence="8">Cytoplasm</location>
    </subcellularLocation>
</comment>
<keyword evidence="7 8" id="KW-0067">ATP-binding</keyword>
<dbReference type="Gene3D" id="3.40.1160.10">
    <property type="entry name" value="Acetylglutamate kinase-like"/>
    <property type="match status" value="1"/>
</dbReference>
<dbReference type="GO" id="GO:0005524">
    <property type="term" value="F:ATP binding"/>
    <property type="evidence" value="ECO:0007669"/>
    <property type="project" value="UniProtKB-KW"/>
</dbReference>
<evidence type="ECO:0000313" key="11">
    <source>
        <dbReference type="Proteomes" id="UP000501094"/>
    </source>
</evidence>
<dbReference type="InterPro" id="IPR036393">
    <property type="entry name" value="AceGlu_kinase-like_sf"/>
</dbReference>
<feature type="binding site" evidence="8">
    <location>
        <position position="12"/>
    </location>
    <ligand>
        <name>ATP</name>
        <dbReference type="ChEBI" id="CHEBI:30616"/>
    </ligand>
</feature>
<dbReference type="InterPro" id="IPR005715">
    <property type="entry name" value="Glu_5kinase/COase_Synthase"/>
</dbReference>
<dbReference type="InterPro" id="IPR041739">
    <property type="entry name" value="G5K_ProB"/>
</dbReference>
<dbReference type="AlphaFoldDB" id="A0A6H1Q2X7"/>
<dbReference type="Pfam" id="PF00696">
    <property type="entry name" value="AA_kinase"/>
    <property type="match status" value="1"/>
</dbReference>
<evidence type="ECO:0000256" key="1">
    <source>
        <dbReference type="ARBA" id="ARBA00022490"/>
    </source>
</evidence>
<feature type="binding site" evidence="8">
    <location>
        <begin position="213"/>
        <end position="219"/>
    </location>
    <ligand>
        <name>ATP</name>
        <dbReference type="ChEBI" id="CHEBI:30616"/>
    </ligand>
</feature>
<evidence type="ECO:0000256" key="3">
    <source>
        <dbReference type="ARBA" id="ARBA00022650"/>
    </source>
</evidence>
<feature type="binding site" evidence="8">
    <location>
        <position position="151"/>
    </location>
    <ligand>
        <name>substrate</name>
    </ligand>
</feature>
<proteinExistence type="inferred from homology"/>
<dbReference type="FunFam" id="2.30.130.10:FF:000007">
    <property type="entry name" value="Glutamate 5-kinase"/>
    <property type="match status" value="1"/>
</dbReference>
<keyword evidence="5 8" id="KW-0547">Nucleotide-binding</keyword>
<dbReference type="PIRSF" id="PIRSF000729">
    <property type="entry name" value="GK"/>
    <property type="match status" value="1"/>
</dbReference>
<dbReference type="PANTHER" id="PTHR43654">
    <property type="entry name" value="GLUTAMATE 5-KINASE"/>
    <property type="match status" value="1"/>
</dbReference>
<evidence type="ECO:0000256" key="8">
    <source>
        <dbReference type="HAMAP-Rule" id="MF_00456"/>
    </source>
</evidence>
<keyword evidence="1 8" id="KW-0963">Cytoplasm</keyword>
<dbReference type="GO" id="GO:0003723">
    <property type="term" value="F:RNA binding"/>
    <property type="evidence" value="ECO:0007669"/>
    <property type="project" value="InterPro"/>
</dbReference>
<dbReference type="RefSeq" id="WP_168607038.1">
    <property type="nucleotide sequence ID" value="NZ_CP038852.1"/>
</dbReference>
<organism evidence="10 11">
    <name type="scientific">Candidatus Pelagibacter giovannonii</name>
    <dbReference type="NCBI Taxonomy" id="2563896"/>
    <lineage>
        <taxon>Bacteria</taxon>
        <taxon>Pseudomonadati</taxon>
        <taxon>Pseudomonadota</taxon>
        <taxon>Alphaproteobacteria</taxon>
        <taxon>Candidatus Pelagibacterales</taxon>
        <taxon>Candidatus Pelagibacteraceae</taxon>
        <taxon>Candidatus Pelagibacter</taxon>
    </lineage>
</organism>
<dbReference type="InterPro" id="IPR001048">
    <property type="entry name" value="Asp/Glu/Uridylate_kinase"/>
</dbReference>
<keyword evidence="11" id="KW-1185">Reference proteome</keyword>
<comment type="similarity">
    <text evidence="8">Belongs to the glutamate 5-kinase family.</text>
</comment>
<evidence type="ECO:0000313" key="10">
    <source>
        <dbReference type="EMBL" id="QIZ21178.1"/>
    </source>
</evidence>
<evidence type="ECO:0000256" key="7">
    <source>
        <dbReference type="ARBA" id="ARBA00022840"/>
    </source>
</evidence>
<dbReference type="Gene3D" id="2.30.130.10">
    <property type="entry name" value="PUA domain"/>
    <property type="match status" value="1"/>
</dbReference>
<dbReference type="Pfam" id="PF01472">
    <property type="entry name" value="PUA"/>
    <property type="match status" value="1"/>
</dbReference>
<dbReference type="SMART" id="SM00359">
    <property type="entry name" value="PUA"/>
    <property type="match status" value="1"/>
</dbReference>
<comment type="catalytic activity">
    <reaction evidence="8">
        <text>L-glutamate + ATP = L-glutamyl 5-phosphate + ADP</text>
        <dbReference type="Rhea" id="RHEA:14877"/>
        <dbReference type="ChEBI" id="CHEBI:29985"/>
        <dbReference type="ChEBI" id="CHEBI:30616"/>
        <dbReference type="ChEBI" id="CHEBI:58274"/>
        <dbReference type="ChEBI" id="CHEBI:456216"/>
        <dbReference type="EC" id="2.7.2.11"/>
    </reaction>
</comment>
<dbReference type="PRINTS" id="PR00474">
    <property type="entry name" value="GLU5KINASE"/>
</dbReference>
<gene>
    <name evidence="8" type="primary">proB</name>
    <name evidence="10" type="ORF">E5R92_05210</name>
</gene>
<keyword evidence="6 8" id="KW-0418">Kinase</keyword>
<dbReference type="GO" id="GO:0005829">
    <property type="term" value="C:cytosol"/>
    <property type="evidence" value="ECO:0007669"/>
    <property type="project" value="TreeGrafter"/>
</dbReference>
<dbReference type="NCBIfam" id="TIGR01027">
    <property type="entry name" value="proB"/>
    <property type="match status" value="1"/>
</dbReference>